<dbReference type="PaxDb" id="3880-AES63473"/>
<dbReference type="AlphaFoldDB" id="G7IPK0"/>
<reference evidence="2" key="3">
    <citation type="submission" date="2015-04" db="UniProtKB">
        <authorList>
            <consortium name="EnsemblPlants"/>
        </authorList>
    </citation>
    <scope>IDENTIFICATION</scope>
    <source>
        <strain evidence="2">cv. Jemalong A17</strain>
    </source>
</reference>
<evidence type="ECO:0000313" key="3">
    <source>
        <dbReference type="Proteomes" id="UP000002051"/>
    </source>
</evidence>
<dbReference type="HOGENOM" id="CLU_2430354_0_0_1"/>
<protein>
    <submittedName>
        <fullName evidence="1">Splicing factor 3B subunit, putative</fullName>
    </submittedName>
</protein>
<organism evidence="1 3">
    <name type="scientific">Medicago truncatula</name>
    <name type="common">Barrel medic</name>
    <name type="synonym">Medicago tribuloides</name>
    <dbReference type="NCBI Taxonomy" id="3880"/>
    <lineage>
        <taxon>Eukaryota</taxon>
        <taxon>Viridiplantae</taxon>
        <taxon>Streptophyta</taxon>
        <taxon>Embryophyta</taxon>
        <taxon>Tracheophyta</taxon>
        <taxon>Spermatophyta</taxon>
        <taxon>Magnoliopsida</taxon>
        <taxon>eudicotyledons</taxon>
        <taxon>Gunneridae</taxon>
        <taxon>Pentapetalae</taxon>
        <taxon>rosids</taxon>
        <taxon>fabids</taxon>
        <taxon>Fabales</taxon>
        <taxon>Fabaceae</taxon>
        <taxon>Papilionoideae</taxon>
        <taxon>50 kb inversion clade</taxon>
        <taxon>NPAAA clade</taxon>
        <taxon>Hologalegina</taxon>
        <taxon>IRL clade</taxon>
        <taxon>Trifolieae</taxon>
        <taxon>Medicago</taxon>
    </lineage>
</organism>
<keyword evidence="3" id="KW-1185">Reference proteome</keyword>
<dbReference type="EMBL" id="CM001218">
    <property type="protein sequence ID" value="AES63473.1"/>
    <property type="molecule type" value="Genomic_DNA"/>
</dbReference>
<dbReference type="STRING" id="3880.G7IPK0"/>
<reference evidence="1 3" key="2">
    <citation type="journal article" date="2014" name="BMC Genomics">
        <title>An improved genome release (version Mt4.0) for the model legume Medicago truncatula.</title>
        <authorList>
            <person name="Tang H."/>
            <person name="Krishnakumar V."/>
            <person name="Bidwell S."/>
            <person name="Rosen B."/>
            <person name="Chan A."/>
            <person name="Zhou S."/>
            <person name="Gentzbittel L."/>
            <person name="Childs K.L."/>
            <person name="Yandell M."/>
            <person name="Gundlach H."/>
            <person name="Mayer K.F."/>
            <person name="Schwartz D.C."/>
            <person name="Town C.D."/>
        </authorList>
    </citation>
    <scope>GENOME REANNOTATION</scope>
    <source>
        <strain evidence="2 3">cv. Jemalong A17</strain>
    </source>
</reference>
<name>G7IPK0_MEDTR</name>
<evidence type="ECO:0000313" key="2">
    <source>
        <dbReference type="EnsemblPlants" id="AES63473"/>
    </source>
</evidence>
<dbReference type="Proteomes" id="UP000002051">
    <property type="component" value="Chromosome 2"/>
</dbReference>
<reference evidence="1 3" key="1">
    <citation type="journal article" date="2011" name="Nature">
        <title>The Medicago genome provides insight into the evolution of rhizobial symbioses.</title>
        <authorList>
            <person name="Young N.D."/>
            <person name="Debelle F."/>
            <person name="Oldroyd G.E."/>
            <person name="Geurts R."/>
            <person name="Cannon S.B."/>
            <person name="Udvardi M.K."/>
            <person name="Benedito V.A."/>
            <person name="Mayer K.F."/>
            <person name="Gouzy J."/>
            <person name="Schoof H."/>
            <person name="Van de Peer Y."/>
            <person name="Proost S."/>
            <person name="Cook D.R."/>
            <person name="Meyers B.C."/>
            <person name="Spannagl M."/>
            <person name="Cheung F."/>
            <person name="De Mita S."/>
            <person name="Krishnakumar V."/>
            <person name="Gundlach H."/>
            <person name="Zhou S."/>
            <person name="Mudge J."/>
            <person name="Bharti A.K."/>
            <person name="Murray J.D."/>
            <person name="Naoumkina M.A."/>
            <person name="Rosen B."/>
            <person name="Silverstein K.A."/>
            <person name="Tang H."/>
            <person name="Rombauts S."/>
            <person name="Zhao P.X."/>
            <person name="Zhou P."/>
            <person name="Barbe V."/>
            <person name="Bardou P."/>
            <person name="Bechner M."/>
            <person name="Bellec A."/>
            <person name="Berger A."/>
            <person name="Berges H."/>
            <person name="Bidwell S."/>
            <person name="Bisseling T."/>
            <person name="Choisne N."/>
            <person name="Couloux A."/>
            <person name="Denny R."/>
            <person name="Deshpande S."/>
            <person name="Dai X."/>
            <person name="Doyle J.J."/>
            <person name="Dudez A.M."/>
            <person name="Farmer A.D."/>
            <person name="Fouteau S."/>
            <person name="Franken C."/>
            <person name="Gibelin C."/>
            <person name="Gish J."/>
            <person name="Goldstein S."/>
            <person name="Gonzalez A.J."/>
            <person name="Green P.J."/>
            <person name="Hallab A."/>
            <person name="Hartog M."/>
            <person name="Hua A."/>
            <person name="Humphray S.J."/>
            <person name="Jeong D.H."/>
            <person name="Jing Y."/>
            <person name="Jocker A."/>
            <person name="Kenton S.M."/>
            <person name="Kim D.J."/>
            <person name="Klee K."/>
            <person name="Lai H."/>
            <person name="Lang C."/>
            <person name="Lin S."/>
            <person name="Macmil S.L."/>
            <person name="Magdelenat G."/>
            <person name="Matthews L."/>
            <person name="McCorrison J."/>
            <person name="Monaghan E.L."/>
            <person name="Mun J.H."/>
            <person name="Najar F.Z."/>
            <person name="Nicholson C."/>
            <person name="Noirot C."/>
            <person name="O'Bleness M."/>
            <person name="Paule C.R."/>
            <person name="Poulain J."/>
            <person name="Prion F."/>
            <person name="Qin B."/>
            <person name="Qu C."/>
            <person name="Retzel E.F."/>
            <person name="Riddle C."/>
            <person name="Sallet E."/>
            <person name="Samain S."/>
            <person name="Samson N."/>
            <person name="Sanders I."/>
            <person name="Saurat O."/>
            <person name="Scarpelli C."/>
            <person name="Schiex T."/>
            <person name="Segurens B."/>
            <person name="Severin A.J."/>
            <person name="Sherrier D.J."/>
            <person name="Shi R."/>
            <person name="Sims S."/>
            <person name="Singer S.R."/>
            <person name="Sinharoy S."/>
            <person name="Sterck L."/>
            <person name="Viollet A."/>
            <person name="Wang B.B."/>
            <person name="Wang K."/>
            <person name="Wang M."/>
            <person name="Wang X."/>
            <person name="Warfsmann J."/>
            <person name="Weissenbach J."/>
            <person name="White D.D."/>
            <person name="White J.D."/>
            <person name="Wiley G.B."/>
            <person name="Wincker P."/>
            <person name="Xing Y."/>
            <person name="Yang L."/>
            <person name="Yao Z."/>
            <person name="Ying F."/>
            <person name="Zhai J."/>
            <person name="Zhou L."/>
            <person name="Zuber A."/>
            <person name="Denarie J."/>
            <person name="Dixon R.A."/>
            <person name="May G.D."/>
            <person name="Schwartz D.C."/>
            <person name="Rogers J."/>
            <person name="Quetier F."/>
            <person name="Town C.D."/>
            <person name="Roe B.A."/>
        </authorList>
    </citation>
    <scope>NUCLEOTIDE SEQUENCE [LARGE SCALE GENOMIC DNA]</scope>
    <source>
        <strain evidence="1">A17</strain>
        <strain evidence="2 3">cv. Jemalong A17</strain>
    </source>
</reference>
<sequence length="91" mass="10672">MGSSEEEMKNARATFMGLKLVSPIFDADIYVDTKSPEPRRIIDRTDEYRKRRLNKHVSPERTTGKNTLDPAVRTYDDIMREEALKRENEKI</sequence>
<gene>
    <name evidence="1" type="ordered locus">MTR_2g009090</name>
</gene>
<accession>G7IPK0</accession>
<evidence type="ECO:0000313" key="1">
    <source>
        <dbReference type="EMBL" id="AES63473.1"/>
    </source>
</evidence>
<dbReference type="EnsemblPlants" id="AES63473">
    <property type="protein sequence ID" value="AES63473"/>
    <property type="gene ID" value="MTR_2g009090"/>
</dbReference>
<proteinExistence type="predicted"/>